<feature type="compositionally biased region" description="Polar residues" evidence="1">
    <location>
        <begin position="315"/>
        <end position="333"/>
    </location>
</feature>
<evidence type="ECO:0000256" key="1">
    <source>
        <dbReference type="SAM" id="MobiDB-lite"/>
    </source>
</evidence>
<organism evidence="4">
    <name type="scientific">Brugia pahangi</name>
    <name type="common">Filarial nematode worm</name>
    <dbReference type="NCBI Taxonomy" id="6280"/>
    <lineage>
        <taxon>Eukaryota</taxon>
        <taxon>Metazoa</taxon>
        <taxon>Ecdysozoa</taxon>
        <taxon>Nematoda</taxon>
        <taxon>Chromadorea</taxon>
        <taxon>Rhabditida</taxon>
        <taxon>Spirurina</taxon>
        <taxon>Spiruromorpha</taxon>
        <taxon>Filarioidea</taxon>
        <taxon>Onchocercidae</taxon>
        <taxon>Brugia</taxon>
    </lineage>
</organism>
<evidence type="ECO:0000313" key="4">
    <source>
        <dbReference type="WBParaSite" id="BPAG_0000558301-mRNA-1"/>
    </source>
</evidence>
<accession>A0A0N4TBJ6</accession>
<sequence>MIYPHSATTDFGQFQFDDNGIDNESNITKRLVFKSNTVITESSSPNTISSAYSVTDKISEINEENISDYDVNDFEEITSTENFSSSSSKSLTSSNKLMQNNSTGRKSMDFQMETFKSNSSSSSSNNSSNSSSTDNNSSTNSSSTDNSSSTNSSSTDNSSSSSNSSSTDKLSVKQAKQCLSKSVIKENKFESRSDSETLYSTTTTTTTTESYKSGSYQAKKDERKKKVKNSEENQKHRNIYSIGCSKLNSGNNLKYESISNSSADSQSSRESIILDKSSSSSNSSSTDKLPVKQAKQCLSKSVIKKNEFESRSDSETLYSTTTTTAESYKSGSYQAKKDERKKKVKNSEENQKHRNIYSIGCSKLNSGNNQKYESISNSSADSQSSRESIILDKRSYRFKRKPSIAETNNFANMKYHIDNLEKSDNSWHSKLSDFDNCSRKTGFDRKKSIKNVAVQTIHLESDNDFLPMFTPLLLKDIEGKLFD</sequence>
<keyword evidence="3" id="KW-1185">Reference proteome</keyword>
<proteinExistence type="predicted"/>
<feature type="region of interest" description="Disordered" evidence="1">
    <location>
        <begin position="189"/>
        <end position="243"/>
    </location>
</feature>
<feature type="region of interest" description="Disordered" evidence="1">
    <location>
        <begin position="258"/>
        <end position="296"/>
    </location>
</feature>
<dbReference type="Proteomes" id="UP000278627">
    <property type="component" value="Unassembled WGS sequence"/>
</dbReference>
<dbReference type="EMBL" id="UZAD01004011">
    <property type="protein sequence ID" value="VDN86732.1"/>
    <property type="molecule type" value="Genomic_DNA"/>
</dbReference>
<gene>
    <name evidence="2" type="ORF">BPAG_LOCUS5546</name>
</gene>
<feature type="compositionally biased region" description="Low complexity" evidence="1">
    <location>
        <begin position="117"/>
        <end position="168"/>
    </location>
</feature>
<evidence type="ECO:0000313" key="2">
    <source>
        <dbReference type="EMBL" id="VDN86732.1"/>
    </source>
</evidence>
<feature type="compositionally biased region" description="Low complexity" evidence="1">
    <location>
        <begin position="80"/>
        <end position="97"/>
    </location>
</feature>
<feature type="region of interest" description="Disordered" evidence="1">
    <location>
        <begin position="309"/>
        <end position="362"/>
    </location>
</feature>
<evidence type="ECO:0000313" key="3">
    <source>
        <dbReference type="Proteomes" id="UP000278627"/>
    </source>
</evidence>
<feature type="region of interest" description="Disordered" evidence="1">
    <location>
        <begin position="80"/>
        <end position="172"/>
    </location>
</feature>
<reference evidence="4" key="1">
    <citation type="submission" date="2017-02" db="UniProtKB">
        <authorList>
            <consortium name="WormBaseParasite"/>
        </authorList>
    </citation>
    <scope>IDENTIFICATION</scope>
</reference>
<protein>
    <submittedName>
        <fullName evidence="4">Non-specific serine/threonine protein kinase</fullName>
    </submittedName>
</protein>
<reference evidence="2 3" key="2">
    <citation type="submission" date="2018-11" db="EMBL/GenBank/DDBJ databases">
        <authorList>
            <consortium name="Pathogen Informatics"/>
        </authorList>
    </citation>
    <scope>NUCLEOTIDE SEQUENCE [LARGE SCALE GENOMIC DNA]</scope>
</reference>
<name>A0A0N4TBJ6_BRUPA</name>
<dbReference type="WBParaSite" id="BPAG_0000558301-mRNA-1">
    <property type="protein sequence ID" value="BPAG_0000558301-mRNA-1"/>
    <property type="gene ID" value="BPAG_0000558301"/>
</dbReference>
<feature type="compositionally biased region" description="Low complexity" evidence="1">
    <location>
        <begin position="258"/>
        <end position="285"/>
    </location>
</feature>
<dbReference type="AlphaFoldDB" id="A0A0N4TBJ6"/>